<evidence type="ECO:0000313" key="10">
    <source>
        <dbReference type="EMBL" id="VAX37831.1"/>
    </source>
</evidence>
<keyword evidence="7" id="KW-0511">Multifunctional enzyme</keyword>
<name>A0A3B1DG38_9ZZZZ</name>
<dbReference type="PANTHER" id="PTHR43238:SF1">
    <property type="entry name" value="GDP-L-FUCOSE SYNTHASE"/>
    <property type="match status" value="1"/>
</dbReference>
<sequence length="353" mass="40060">MNKQSKIYIAGHRGMVGSAIYRKLNESGYNNIVTKTHKELDLTRQRETEDFFLQEQPEYVFLAAAKVGGILGNSTYKADFIYQNIMIAANIIQASYKQGVKKLLNLGSTCIYPRQAPQPLKEESLLTGPLEPTNDAYAIAKISAIKLCRHYNEQYKTNFMSVMPTNLYGLNDNYNFETSHFLPAFIRKFHLAKLLENENFDGIRNDFLKYGTLAGEDAAVMSLSEIKDSLTRIGINKESITLWGSGNPYREFLFADDLADACVFIMEKYNADDIGEFVNLGTGQDRQIKDYAEIVKEVIGFNGNIEWDTSKPDGTPRKLSNISRIKKLGWSVRVGLEEGLRKVYEDYGEERNI</sequence>
<keyword evidence="4" id="KW-0521">NADP</keyword>
<comment type="catalytic activity">
    <reaction evidence="8">
        <text>GDP-beta-L-fucose + NADP(+) = GDP-4-dehydro-alpha-D-rhamnose + NADPH + H(+)</text>
        <dbReference type="Rhea" id="RHEA:18885"/>
        <dbReference type="ChEBI" id="CHEBI:15378"/>
        <dbReference type="ChEBI" id="CHEBI:57273"/>
        <dbReference type="ChEBI" id="CHEBI:57783"/>
        <dbReference type="ChEBI" id="CHEBI:57964"/>
        <dbReference type="ChEBI" id="CHEBI:58349"/>
        <dbReference type="EC" id="1.1.1.271"/>
    </reaction>
</comment>
<evidence type="ECO:0000256" key="8">
    <source>
        <dbReference type="ARBA" id="ARBA00051935"/>
    </source>
</evidence>
<dbReference type="AlphaFoldDB" id="A0A3B1DG38"/>
<evidence type="ECO:0000256" key="6">
    <source>
        <dbReference type="ARBA" id="ARBA00023235"/>
    </source>
</evidence>
<keyword evidence="5 10" id="KW-0560">Oxidoreductase</keyword>
<dbReference type="EC" id="1.1.1.271" evidence="3"/>
<reference evidence="10" key="1">
    <citation type="submission" date="2018-06" db="EMBL/GenBank/DDBJ databases">
        <authorList>
            <person name="Zhirakovskaya E."/>
        </authorList>
    </citation>
    <scope>NUCLEOTIDE SEQUENCE</scope>
</reference>
<feature type="domain" description="NAD-dependent epimerase/dehydratase" evidence="9">
    <location>
        <begin position="7"/>
        <end position="193"/>
    </location>
</feature>
<evidence type="ECO:0000259" key="9">
    <source>
        <dbReference type="Pfam" id="PF01370"/>
    </source>
</evidence>
<dbReference type="CDD" id="cd05239">
    <property type="entry name" value="GDP_FS_SDR_e"/>
    <property type="match status" value="1"/>
</dbReference>
<organism evidence="10">
    <name type="scientific">hydrothermal vent metagenome</name>
    <dbReference type="NCBI Taxonomy" id="652676"/>
    <lineage>
        <taxon>unclassified sequences</taxon>
        <taxon>metagenomes</taxon>
        <taxon>ecological metagenomes</taxon>
    </lineage>
</organism>
<dbReference type="InterPro" id="IPR036291">
    <property type="entry name" value="NAD(P)-bd_dom_sf"/>
</dbReference>
<dbReference type="HAMAP" id="MF_00956">
    <property type="entry name" value="GDP_fucose_synth"/>
    <property type="match status" value="1"/>
</dbReference>
<comment type="pathway">
    <text evidence="1">Nucleotide-sugar biosynthesis; GDP-L-fucose biosynthesis via de novo pathway; GDP-L-fucose from GDP-alpha-D-mannose: step 2/2.</text>
</comment>
<evidence type="ECO:0000256" key="5">
    <source>
        <dbReference type="ARBA" id="ARBA00023002"/>
    </source>
</evidence>
<evidence type="ECO:0000256" key="2">
    <source>
        <dbReference type="ARBA" id="ARBA00005959"/>
    </source>
</evidence>
<evidence type="ECO:0000256" key="1">
    <source>
        <dbReference type="ARBA" id="ARBA00004883"/>
    </source>
</evidence>
<keyword evidence="6" id="KW-0413">Isomerase</keyword>
<evidence type="ECO:0000256" key="3">
    <source>
        <dbReference type="ARBA" id="ARBA00012371"/>
    </source>
</evidence>
<evidence type="ECO:0000256" key="7">
    <source>
        <dbReference type="ARBA" id="ARBA00023268"/>
    </source>
</evidence>
<dbReference type="SUPFAM" id="SSF51735">
    <property type="entry name" value="NAD(P)-binding Rossmann-fold domains"/>
    <property type="match status" value="1"/>
</dbReference>
<dbReference type="GO" id="GO:0050577">
    <property type="term" value="F:GDP-L-fucose synthase activity"/>
    <property type="evidence" value="ECO:0007669"/>
    <property type="project" value="UniProtKB-EC"/>
</dbReference>
<dbReference type="Gene3D" id="3.40.50.720">
    <property type="entry name" value="NAD(P)-binding Rossmann-like Domain"/>
    <property type="match status" value="2"/>
</dbReference>
<comment type="similarity">
    <text evidence="2">Belongs to the NAD(P)-dependent epimerase/dehydratase family. Fucose synthase subfamily.</text>
</comment>
<dbReference type="PANTHER" id="PTHR43238">
    <property type="entry name" value="GDP-L-FUCOSE SYNTHASE"/>
    <property type="match status" value="1"/>
</dbReference>
<feature type="domain" description="NAD-dependent epimerase/dehydratase" evidence="9">
    <location>
        <begin position="231"/>
        <end position="281"/>
    </location>
</feature>
<dbReference type="InterPro" id="IPR028614">
    <property type="entry name" value="GDP_fucose/colitose_synth"/>
</dbReference>
<dbReference type="Pfam" id="PF01370">
    <property type="entry name" value="Epimerase"/>
    <property type="match status" value="2"/>
</dbReference>
<dbReference type="FunFam" id="3.40.50.720:FF:000101">
    <property type="entry name" value="GDP-L-fucose synthase"/>
    <property type="match status" value="1"/>
</dbReference>
<protein>
    <recommendedName>
        <fullName evidence="3">GDP-L-fucose synthase</fullName>
        <ecNumber evidence="3">1.1.1.271</ecNumber>
    </recommendedName>
</protein>
<evidence type="ECO:0000256" key="4">
    <source>
        <dbReference type="ARBA" id="ARBA00022857"/>
    </source>
</evidence>
<dbReference type="InterPro" id="IPR001509">
    <property type="entry name" value="Epimerase_deHydtase"/>
</dbReference>
<accession>A0A3B1DG38</accession>
<gene>
    <name evidence="10" type="ORF">MNBD_UNCLBAC01-1520</name>
</gene>
<dbReference type="GO" id="GO:0016853">
    <property type="term" value="F:isomerase activity"/>
    <property type="evidence" value="ECO:0007669"/>
    <property type="project" value="UniProtKB-KW"/>
</dbReference>
<dbReference type="EMBL" id="UOGJ01000137">
    <property type="protein sequence ID" value="VAX37831.1"/>
    <property type="molecule type" value="Genomic_DNA"/>
</dbReference>
<proteinExistence type="inferred from homology"/>